<evidence type="ECO:0000313" key="3">
    <source>
        <dbReference type="Proteomes" id="UP001165542"/>
    </source>
</evidence>
<accession>A0ABT2EG60</accession>
<gene>
    <name evidence="2" type="ORF">LLY24_14750</name>
</gene>
<feature type="domain" description="Lysozyme inhibitor LprI-like N-terminal" evidence="1">
    <location>
        <begin position="11"/>
        <end position="103"/>
    </location>
</feature>
<evidence type="ECO:0000313" key="2">
    <source>
        <dbReference type="EMBL" id="MCS2610576.1"/>
    </source>
</evidence>
<protein>
    <submittedName>
        <fullName evidence="2">Lysozyme inhibitor LprI family protein</fullName>
    </submittedName>
</protein>
<organism evidence="2 3">
    <name type="scientific">Halomonas dongshanensis</name>
    <dbReference type="NCBI Taxonomy" id="2890835"/>
    <lineage>
        <taxon>Bacteria</taxon>
        <taxon>Pseudomonadati</taxon>
        <taxon>Pseudomonadota</taxon>
        <taxon>Gammaproteobacteria</taxon>
        <taxon>Oceanospirillales</taxon>
        <taxon>Halomonadaceae</taxon>
        <taxon>Halomonas</taxon>
    </lineage>
</organism>
<sequence length="119" mass="12920">MPAIASDDGSCSNANTQAQMNTCAAEEYQRADGALNSAYREVMARLTDNAPARAKLRAAQRAWISFRDAECAYVSSATEGGSVQAMVRNQCLTHMTSERTQTLQEFGTCEEGDLSCVRQ</sequence>
<keyword evidence="3" id="KW-1185">Reference proteome</keyword>
<dbReference type="EMBL" id="JAJISC010000007">
    <property type="protein sequence ID" value="MCS2610576.1"/>
    <property type="molecule type" value="Genomic_DNA"/>
</dbReference>
<dbReference type="PANTHER" id="PTHR39176">
    <property type="entry name" value="PERIPLASMIC PROTEIN-RELATED"/>
    <property type="match status" value="1"/>
</dbReference>
<dbReference type="Pfam" id="PF07007">
    <property type="entry name" value="LprI"/>
    <property type="match status" value="1"/>
</dbReference>
<reference evidence="2" key="1">
    <citation type="submission" date="2021-11" db="EMBL/GenBank/DDBJ databases">
        <title>Halomonas sp., isolated from a coastal aquaculture zone in Dongshan Bay.</title>
        <authorList>
            <person name="Lin W."/>
        </authorList>
    </citation>
    <scope>NUCLEOTIDE SEQUENCE</scope>
    <source>
        <strain evidence="2">Yzlin-01</strain>
    </source>
</reference>
<dbReference type="Proteomes" id="UP001165542">
    <property type="component" value="Unassembled WGS sequence"/>
</dbReference>
<dbReference type="InterPro" id="IPR009739">
    <property type="entry name" value="LprI-like_N"/>
</dbReference>
<dbReference type="RefSeq" id="WP_259037222.1">
    <property type="nucleotide sequence ID" value="NZ_JAJISC010000007.1"/>
</dbReference>
<dbReference type="Gene3D" id="1.20.1270.180">
    <property type="match status" value="1"/>
</dbReference>
<dbReference type="PANTHER" id="PTHR39176:SF1">
    <property type="entry name" value="PERIPLASMIC PROTEIN"/>
    <property type="match status" value="1"/>
</dbReference>
<name>A0ABT2EG60_9GAMM</name>
<proteinExistence type="predicted"/>
<evidence type="ECO:0000259" key="1">
    <source>
        <dbReference type="Pfam" id="PF07007"/>
    </source>
</evidence>
<comment type="caution">
    <text evidence="2">The sequence shown here is derived from an EMBL/GenBank/DDBJ whole genome shotgun (WGS) entry which is preliminary data.</text>
</comment>